<comment type="similarity">
    <text evidence="5">Belongs to the HIPP family.</text>
</comment>
<dbReference type="EMBL" id="BDDD01000199">
    <property type="protein sequence ID" value="GAV61407.1"/>
    <property type="molecule type" value="Genomic_DNA"/>
</dbReference>
<evidence type="ECO:0000256" key="4">
    <source>
        <dbReference type="ARBA" id="ARBA00023289"/>
    </source>
</evidence>
<evidence type="ECO:0000256" key="3">
    <source>
        <dbReference type="ARBA" id="ARBA00023288"/>
    </source>
</evidence>
<feature type="non-terminal residue" evidence="7">
    <location>
        <position position="95"/>
    </location>
</feature>
<dbReference type="GO" id="GO:0046872">
    <property type="term" value="F:metal ion binding"/>
    <property type="evidence" value="ECO:0007669"/>
    <property type="project" value="UniProtKB-KW"/>
</dbReference>
<protein>
    <submittedName>
        <fullName evidence="7">HMA domain-containing protein</fullName>
    </submittedName>
</protein>
<feature type="domain" description="HMA" evidence="6">
    <location>
        <begin position="1"/>
        <end position="61"/>
    </location>
</feature>
<dbReference type="PROSITE" id="PS50846">
    <property type="entry name" value="HMA_2"/>
    <property type="match status" value="1"/>
</dbReference>
<dbReference type="InterPro" id="IPR036163">
    <property type="entry name" value="HMA_dom_sf"/>
</dbReference>
<evidence type="ECO:0000256" key="2">
    <source>
        <dbReference type="ARBA" id="ARBA00022723"/>
    </source>
</evidence>
<organism evidence="7 8">
    <name type="scientific">Cephalotus follicularis</name>
    <name type="common">Albany pitcher plant</name>
    <dbReference type="NCBI Taxonomy" id="3775"/>
    <lineage>
        <taxon>Eukaryota</taxon>
        <taxon>Viridiplantae</taxon>
        <taxon>Streptophyta</taxon>
        <taxon>Embryophyta</taxon>
        <taxon>Tracheophyta</taxon>
        <taxon>Spermatophyta</taxon>
        <taxon>Magnoliopsida</taxon>
        <taxon>eudicotyledons</taxon>
        <taxon>Gunneridae</taxon>
        <taxon>Pentapetalae</taxon>
        <taxon>rosids</taxon>
        <taxon>fabids</taxon>
        <taxon>Oxalidales</taxon>
        <taxon>Cephalotaceae</taxon>
        <taxon>Cephalotus</taxon>
    </lineage>
</organism>
<dbReference type="InterPro" id="IPR006121">
    <property type="entry name" value="HMA_dom"/>
</dbReference>
<accession>A0A1Q3B078</accession>
<dbReference type="CDD" id="cd00371">
    <property type="entry name" value="HMA"/>
    <property type="match status" value="1"/>
</dbReference>
<dbReference type="AlphaFoldDB" id="A0A1Q3B078"/>
<dbReference type="Pfam" id="PF00403">
    <property type="entry name" value="HMA"/>
    <property type="match status" value="1"/>
</dbReference>
<reference evidence="8" key="1">
    <citation type="submission" date="2016-04" db="EMBL/GenBank/DDBJ databases">
        <title>Cephalotus genome sequencing.</title>
        <authorList>
            <person name="Fukushima K."/>
            <person name="Hasebe M."/>
            <person name="Fang X."/>
        </authorList>
    </citation>
    <scope>NUCLEOTIDE SEQUENCE [LARGE SCALE GENOMIC DNA]</scope>
    <source>
        <strain evidence="8">cv. St1</strain>
    </source>
</reference>
<evidence type="ECO:0000256" key="5">
    <source>
        <dbReference type="ARBA" id="ARBA00024045"/>
    </source>
</evidence>
<name>A0A1Q3B078_CEPFO</name>
<dbReference type="PANTHER" id="PTHR45868:SF74">
    <property type="entry name" value="HEAVY METAL-ASSOCIATED ISOPRENYLATED PLANT PROTEIN 33"/>
    <property type="match status" value="1"/>
</dbReference>
<evidence type="ECO:0000313" key="7">
    <source>
        <dbReference type="EMBL" id="GAV61407.1"/>
    </source>
</evidence>
<keyword evidence="1" id="KW-0488">Methylation</keyword>
<dbReference type="Proteomes" id="UP000187406">
    <property type="component" value="Unassembled WGS sequence"/>
</dbReference>
<keyword evidence="8" id="KW-1185">Reference proteome</keyword>
<dbReference type="InParanoid" id="A0A1Q3B078"/>
<evidence type="ECO:0000259" key="6">
    <source>
        <dbReference type="PROSITE" id="PS50846"/>
    </source>
</evidence>
<comment type="caution">
    <text evidence="7">The sequence shown here is derived from an EMBL/GenBank/DDBJ whole genome shotgun (WGS) entry which is preliminary data.</text>
</comment>
<dbReference type="SUPFAM" id="SSF55008">
    <property type="entry name" value="HMA, heavy metal-associated domain"/>
    <property type="match status" value="1"/>
</dbReference>
<gene>
    <name evidence="7" type="ORF">CFOL_v3_04934</name>
</gene>
<dbReference type="Gene3D" id="3.30.70.100">
    <property type="match status" value="1"/>
</dbReference>
<evidence type="ECO:0000313" key="8">
    <source>
        <dbReference type="Proteomes" id="UP000187406"/>
    </source>
</evidence>
<proteinExistence type="inferred from homology"/>
<feature type="non-terminal residue" evidence="7">
    <location>
        <position position="1"/>
    </location>
</feature>
<dbReference type="STRING" id="3775.A0A1Q3B078"/>
<keyword evidence="3" id="KW-0449">Lipoprotein</keyword>
<evidence type="ECO:0000256" key="1">
    <source>
        <dbReference type="ARBA" id="ARBA00022481"/>
    </source>
</evidence>
<keyword evidence="4" id="KW-0636">Prenylation</keyword>
<dbReference type="PANTHER" id="PTHR45868">
    <property type="entry name" value="HEAVY METAL-ASSOCIATED ISOPRENYLATED PLANT PROTEIN 33-RELATED"/>
    <property type="match status" value="1"/>
</dbReference>
<keyword evidence="2" id="KW-0479">Metal-binding</keyword>
<dbReference type="OrthoDB" id="1110082at2759"/>
<sequence length="95" mass="10448">LKVDINCCTECPDRAMKKLKGIKGVNAVNYDAKQGVVTVMGDHVNPDVLIQKFAKWGKRAQVCSLEKDSSGAPHVKTKCDHHDFDFDSDSGINDD</sequence>